<evidence type="ECO:0000259" key="11">
    <source>
        <dbReference type="Pfam" id="PF02670"/>
    </source>
</evidence>
<proteinExistence type="inferred from homology"/>
<dbReference type="GO" id="GO:0030604">
    <property type="term" value="F:1-deoxy-D-xylulose-5-phosphate reductoisomerase activity"/>
    <property type="evidence" value="ECO:0007669"/>
    <property type="project" value="UniProtKB-UniRule"/>
</dbReference>
<feature type="binding site" evidence="9">
    <location>
        <position position="13"/>
    </location>
    <ligand>
        <name>NADPH</name>
        <dbReference type="ChEBI" id="CHEBI:57783"/>
    </ligand>
</feature>
<keyword evidence="5 9" id="KW-0560">Oxidoreductase</keyword>
<dbReference type="AlphaFoldDB" id="A0A1F4UAR5"/>
<keyword evidence="9" id="KW-0460">Magnesium</keyword>
<comment type="cofactor">
    <cofactor evidence="9">
        <name>Mg(2+)</name>
        <dbReference type="ChEBI" id="CHEBI:18420"/>
    </cofactor>
    <cofactor evidence="9">
        <name>Mn(2+)</name>
        <dbReference type="ChEBI" id="CHEBI:29035"/>
    </cofactor>
</comment>
<dbReference type="EC" id="1.1.1.267" evidence="9"/>
<dbReference type="Pfam" id="PF13288">
    <property type="entry name" value="DXPR_C"/>
    <property type="match status" value="1"/>
</dbReference>
<keyword evidence="7 9" id="KW-0414">Isoprene biosynthesis</keyword>
<evidence type="ECO:0000256" key="2">
    <source>
        <dbReference type="ARBA" id="ARBA00006825"/>
    </source>
</evidence>
<feature type="binding site" evidence="9">
    <location>
        <position position="37"/>
    </location>
    <ligand>
        <name>NADPH</name>
        <dbReference type="ChEBI" id="CHEBI:57783"/>
    </ligand>
</feature>
<evidence type="ECO:0000313" key="15">
    <source>
        <dbReference type="Proteomes" id="UP000177025"/>
    </source>
</evidence>
<comment type="caution">
    <text evidence="9">Lacks conserved residue(s) required for the propagation of feature annotation.</text>
</comment>
<evidence type="ECO:0000256" key="1">
    <source>
        <dbReference type="ARBA" id="ARBA00005094"/>
    </source>
</evidence>
<dbReference type="EMBL" id="MEUM01000088">
    <property type="protein sequence ID" value="OGC41959.1"/>
    <property type="molecule type" value="Genomic_DNA"/>
</dbReference>
<evidence type="ECO:0000259" key="12">
    <source>
        <dbReference type="Pfam" id="PF08436"/>
    </source>
</evidence>
<evidence type="ECO:0000256" key="8">
    <source>
        <dbReference type="ARBA" id="ARBA00048543"/>
    </source>
</evidence>
<protein>
    <recommendedName>
        <fullName evidence="9">1-deoxy-D-xylulose 5-phosphate reductoisomerase</fullName>
        <shortName evidence="9">DXP reductoisomerase</shortName>
        <ecNumber evidence="9">1.1.1.267</ecNumber>
    </recommendedName>
    <alternativeName>
        <fullName evidence="9">1-deoxyxylulose-5-phosphate reductoisomerase</fullName>
    </alternativeName>
    <alternativeName>
        <fullName evidence="9">2-C-methyl-D-erythritol 4-phosphate synthase</fullName>
    </alternativeName>
</protein>
<dbReference type="HAMAP" id="MF_00183">
    <property type="entry name" value="DXP_reductoisom"/>
    <property type="match status" value="1"/>
</dbReference>
<dbReference type="PANTHER" id="PTHR30525:SF0">
    <property type="entry name" value="1-DEOXY-D-XYLULOSE 5-PHOSPHATE REDUCTOISOMERASE, CHLOROPLASTIC"/>
    <property type="match status" value="1"/>
</dbReference>
<evidence type="ECO:0000256" key="4">
    <source>
        <dbReference type="ARBA" id="ARBA00022857"/>
    </source>
</evidence>
<comment type="function">
    <text evidence="9">Catalyzes the NADPH-dependent rearrangement and reduction of 1-deoxy-D-xylulose-5-phosphate (DXP) to 2-C-methyl-D-erythritol 4-phosphate (MEP).</text>
</comment>
<dbReference type="SUPFAM" id="SSF55347">
    <property type="entry name" value="Glyceraldehyde-3-phosphate dehydrogenase-like, C-terminal domain"/>
    <property type="match status" value="1"/>
</dbReference>
<dbReference type="InterPro" id="IPR003821">
    <property type="entry name" value="DXP_reductoisomerase"/>
</dbReference>
<feature type="binding site" evidence="9">
    <location>
        <position position="171"/>
    </location>
    <ligand>
        <name>1-deoxy-D-xylulose 5-phosphate</name>
        <dbReference type="ChEBI" id="CHEBI:57792"/>
    </ligand>
</feature>
<keyword evidence="4 9" id="KW-0521">NADP</keyword>
<keyword evidence="10" id="KW-0472">Membrane</keyword>
<dbReference type="InterPro" id="IPR026877">
    <property type="entry name" value="DXPR_C"/>
</dbReference>
<evidence type="ECO:0000256" key="10">
    <source>
        <dbReference type="SAM" id="Phobius"/>
    </source>
</evidence>
<feature type="domain" description="1-deoxy-D-xylulose 5-phosphate reductoisomerase N-terminal" evidence="11">
    <location>
        <begin position="4"/>
        <end position="127"/>
    </location>
</feature>
<feature type="binding site" evidence="9">
    <location>
        <position position="147"/>
    </location>
    <ligand>
        <name>Mn(2+)</name>
        <dbReference type="ChEBI" id="CHEBI:29035"/>
    </ligand>
</feature>
<accession>A0A1F4UAR5</accession>
<dbReference type="PANTHER" id="PTHR30525">
    <property type="entry name" value="1-DEOXY-D-XYLULOSE 5-PHOSPHATE REDUCTOISOMERASE"/>
    <property type="match status" value="1"/>
</dbReference>
<dbReference type="NCBIfam" id="TIGR00243">
    <property type="entry name" value="Dxr"/>
    <property type="match status" value="1"/>
</dbReference>
<dbReference type="InterPro" id="IPR036291">
    <property type="entry name" value="NAD(P)-bd_dom_sf"/>
</dbReference>
<feature type="domain" description="1-deoxy-D-xylulose 5-phosphate reductoisomerase C-terminal" evidence="12">
    <location>
        <begin position="141"/>
        <end position="221"/>
    </location>
</feature>
<dbReference type="UniPathway" id="UPA00056">
    <property type="reaction ID" value="UER00092"/>
</dbReference>
<comment type="similarity">
    <text evidence="2 9">Belongs to the DXR family.</text>
</comment>
<feature type="binding site" evidence="9">
    <location>
        <position position="121"/>
    </location>
    <ligand>
        <name>NADPH</name>
        <dbReference type="ChEBI" id="CHEBI:57783"/>
    </ligand>
</feature>
<feature type="binding site" evidence="9">
    <location>
        <position position="197"/>
    </location>
    <ligand>
        <name>NADPH</name>
        <dbReference type="ChEBI" id="CHEBI:57783"/>
    </ligand>
</feature>
<feature type="binding site" evidence="9">
    <location>
        <position position="10"/>
    </location>
    <ligand>
        <name>NADPH</name>
        <dbReference type="ChEBI" id="CHEBI:57783"/>
    </ligand>
</feature>
<comment type="caution">
    <text evidence="14">The sequence shown here is derived from an EMBL/GenBank/DDBJ whole genome shotgun (WGS) entry which is preliminary data.</text>
</comment>
<dbReference type="Pfam" id="PF02670">
    <property type="entry name" value="DXP_reductoisom"/>
    <property type="match status" value="1"/>
</dbReference>
<feature type="binding site" evidence="9">
    <location>
        <position position="145"/>
    </location>
    <ligand>
        <name>Mn(2+)</name>
        <dbReference type="ChEBI" id="CHEBI:29035"/>
    </ligand>
</feature>
<dbReference type="Gene3D" id="1.10.1740.10">
    <property type="match status" value="1"/>
</dbReference>
<dbReference type="Gene3D" id="3.40.50.720">
    <property type="entry name" value="NAD(P)-binding Rossmann-like Domain"/>
    <property type="match status" value="1"/>
</dbReference>
<feature type="binding site" evidence="9">
    <location>
        <position position="210"/>
    </location>
    <ligand>
        <name>1-deoxy-D-xylulose 5-phosphate</name>
        <dbReference type="ChEBI" id="CHEBI:57792"/>
    </ligand>
</feature>
<sequence>MKTVVIFGSTGYIGQNAIKVINALSGFKIVGIAAYSNIAILQQQYKSISPKMIGIVNDRAYRKCLKKLPGHKLVTSEHGLEKMIEILCPDILICSFASAIGINALLLAIRNKTRICLATKELLVSYGEIIMKAVNKFKAELLPIDSEHSALYQCLEGRNKDDVRNLILTASGGPFLKKSPKKITKKDVLNHPIWRMGAKITVDSATMMNKGLEVIEAHHLFGFPADQIKVVVHPEAIIHSMIEFIDGSVIAQLSPPDMQLPIQYALTSPQRFLSNIPPLELQKPMNFHFLPPDKRKFPCLGFAYQALKAGKTMPAVLNAANEEAVKLFLEDKLKFDDIPGVIKMVMNKHRLKDGNIEVYQQTEKWAKEMVRRFQC</sequence>
<feature type="binding site" evidence="9">
    <location>
        <position position="213"/>
    </location>
    <ligand>
        <name>Mn(2+)</name>
        <dbReference type="ChEBI" id="CHEBI:29035"/>
    </ligand>
</feature>
<comment type="pathway">
    <text evidence="1 9">Isoprenoid biosynthesis; isopentenyl diphosphate biosynthesis via DXP pathway; isopentenyl diphosphate from 1-deoxy-D-xylulose 5-phosphate: step 1/6.</text>
</comment>
<feature type="domain" description="DXP reductoisomerase C-terminal" evidence="13">
    <location>
        <begin position="253"/>
        <end position="368"/>
    </location>
</feature>
<dbReference type="InterPro" id="IPR036169">
    <property type="entry name" value="DXPR_C_sf"/>
</dbReference>
<dbReference type="PIRSF" id="PIRSF006205">
    <property type="entry name" value="Dxp_reductismrs"/>
    <property type="match status" value="1"/>
</dbReference>
<feature type="binding site" evidence="9">
    <location>
        <position position="213"/>
    </location>
    <ligand>
        <name>1-deoxy-D-xylulose 5-phosphate</name>
        <dbReference type="ChEBI" id="CHEBI:57792"/>
    </ligand>
</feature>
<evidence type="ECO:0000259" key="13">
    <source>
        <dbReference type="Pfam" id="PF13288"/>
    </source>
</evidence>
<dbReference type="Proteomes" id="UP000177025">
    <property type="component" value="Unassembled WGS sequence"/>
</dbReference>
<keyword evidence="14" id="KW-0413">Isomerase</keyword>
<dbReference type="Pfam" id="PF08436">
    <property type="entry name" value="DXP_redisom_C"/>
    <property type="match status" value="1"/>
</dbReference>
<evidence type="ECO:0000256" key="5">
    <source>
        <dbReference type="ARBA" id="ARBA00023002"/>
    </source>
</evidence>
<gene>
    <name evidence="9" type="primary">dxr</name>
    <name evidence="14" type="ORF">A2Y85_06490</name>
</gene>
<feature type="binding site" evidence="9">
    <location>
        <position position="11"/>
    </location>
    <ligand>
        <name>NADPH</name>
        <dbReference type="ChEBI" id="CHEBI:57783"/>
    </ligand>
</feature>
<comment type="catalytic activity">
    <reaction evidence="8">
        <text>2-C-methyl-D-erythritol 4-phosphate + NADP(+) = 1-deoxy-D-xylulose 5-phosphate + NADPH + H(+)</text>
        <dbReference type="Rhea" id="RHEA:13717"/>
        <dbReference type="ChEBI" id="CHEBI:15378"/>
        <dbReference type="ChEBI" id="CHEBI:57783"/>
        <dbReference type="ChEBI" id="CHEBI:57792"/>
        <dbReference type="ChEBI" id="CHEBI:58262"/>
        <dbReference type="ChEBI" id="CHEBI:58349"/>
        <dbReference type="EC" id="1.1.1.267"/>
    </reaction>
    <physiologicalReaction direction="right-to-left" evidence="8">
        <dbReference type="Rhea" id="RHEA:13719"/>
    </physiologicalReaction>
</comment>
<keyword evidence="3 9" id="KW-0479">Metal-binding</keyword>
<dbReference type="GO" id="GO:0051484">
    <property type="term" value="P:isopentenyl diphosphate biosynthetic process, methylerythritol 4-phosphate pathway involved in terpenoid biosynthetic process"/>
    <property type="evidence" value="ECO:0007669"/>
    <property type="project" value="TreeGrafter"/>
</dbReference>
<reference evidence="14 15" key="1">
    <citation type="journal article" date="2016" name="Nat. Commun.">
        <title>Thousands of microbial genomes shed light on interconnected biogeochemical processes in an aquifer system.</title>
        <authorList>
            <person name="Anantharaman K."/>
            <person name="Brown C.T."/>
            <person name="Hug L.A."/>
            <person name="Sharon I."/>
            <person name="Castelle C.J."/>
            <person name="Probst A.J."/>
            <person name="Thomas B.C."/>
            <person name="Singh A."/>
            <person name="Wilkins M.J."/>
            <person name="Karaoz U."/>
            <person name="Brodie E.L."/>
            <person name="Williams K.H."/>
            <person name="Hubbard S.S."/>
            <person name="Banfield J.F."/>
        </authorList>
    </citation>
    <scope>NUCLEOTIDE SEQUENCE [LARGE SCALE GENOMIC DNA]</scope>
</reference>
<feature type="binding site" evidence="9">
    <location>
        <position position="191"/>
    </location>
    <ligand>
        <name>1-deoxy-D-xylulose 5-phosphate</name>
        <dbReference type="ChEBI" id="CHEBI:57792"/>
    </ligand>
</feature>
<dbReference type="GO" id="GO:0030145">
    <property type="term" value="F:manganese ion binding"/>
    <property type="evidence" value="ECO:0007669"/>
    <property type="project" value="TreeGrafter"/>
</dbReference>
<dbReference type="InterPro" id="IPR013512">
    <property type="entry name" value="DXP_reductoisomerase_N"/>
</dbReference>
<evidence type="ECO:0000256" key="9">
    <source>
        <dbReference type="HAMAP-Rule" id="MF_00183"/>
    </source>
</evidence>
<keyword evidence="6 9" id="KW-0464">Manganese</keyword>
<evidence type="ECO:0000256" key="3">
    <source>
        <dbReference type="ARBA" id="ARBA00022723"/>
    </source>
</evidence>
<name>A0A1F4UAR5_UNCW3</name>
<keyword evidence="10" id="KW-0812">Transmembrane</keyword>
<feature type="transmembrane region" description="Helical" evidence="10">
    <location>
        <begin position="91"/>
        <end position="109"/>
    </location>
</feature>
<feature type="binding site" evidence="9">
    <location>
        <position position="209"/>
    </location>
    <ligand>
        <name>1-deoxy-D-xylulose 5-phosphate</name>
        <dbReference type="ChEBI" id="CHEBI:57792"/>
    </ligand>
</feature>
<evidence type="ECO:0000256" key="7">
    <source>
        <dbReference type="ARBA" id="ARBA00023229"/>
    </source>
</evidence>
<organism evidence="14 15">
    <name type="scientific">candidate division WOR-3 bacterium RBG_13_43_14</name>
    <dbReference type="NCBI Taxonomy" id="1802590"/>
    <lineage>
        <taxon>Bacteria</taxon>
        <taxon>Bacteria division WOR-3</taxon>
    </lineage>
</organism>
<feature type="binding site" evidence="9">
    <location>
        <position position="120"/>
    </location>
    <ligand>
        <name>1-deoxy-D-xylulose 5-phosphate</name>
        <dbReference type="ChEBI" id="CHEBI:57792"/>
    </ligand>
</feature>
<feature type="binding site" evidence="9">
    <location>
        <position position="146"/>
    </location>
    <ligand>
        <name>1-deoxy-D-xylulose 5-phosphate</name>
        <dbReference type="ChEBI" id="CHEBI:57792"/>
    </ligand>
</feature>
<feature type="binding site" evidence="9">
    <location>
        <position position="204"/>
    </location>
    <ligand>
        <name>1-deoxy-D-xylulose 5-phosphate</name>
        <dbReference type="ChEBI" id="CHEBI:57792"/>
    </ligand>
</feature>
<keyword evidence="10" id="KW-1133">Transmembrane helix</keyword>
<dbReference type="InterPro" id="IPR013644">
    <property type="entry name" value="DXP_reductoisomerase_C"/>
</dbReference>
<dbReference type="GO" id="GO:0070402">
    <property type="term" value="F:NADPH binding"/>
    <property type="evidence" value="ECO:0007669"/>
    <property type="project" value="InterPro"/>
</dbReference>
<dbReference type="GO" id="GO:0016853">
    <property type="term" value="F:isomerase activity"/>
    <property type="evidence" value="ECO:0007669"/>
    <property type="project" value="UniProtKB-KW"/>
</dbReference>
<dbReference type="SUPFAM" id="SSF69055">
    <property type="entry name" value="1-deoxy-D-xylulose-5-phosphate reductoisomerase, C-terminal domain"/>
    <property type="match status" value="1"/>
</dbReference>
<dbReference type="SUPFAM" id="SSF51735">
    <property type="entry name" value="NAD(P)-binding Rossmann-fold domains"/>
    <property type="match status" value="1"/>
</dbReference>
<evidence type="ECO:0000313" key="14">
    <source>
        <dbReference type="EMBL" id="OGC41959.1"/>
    </source>
</evidence>
<evidence type="ECO:0000256" key="6">
    <source>
        <dbReference type="ARBA" id="ARBA00023211"/>
    </source>
</evidence>
<feature type="binding site" evidence="9">
    <location>
        <position position="147"/>
    </location>
    <ligand>
        <name>1-deoxy-D-xylulose 5-phosphate</name>
        <dbReference type="ChEBI" id="CHEBI:57792"/>
    </ligand>
</feature>